<comment type="caution">
    <text evidence="2">The sequence shown here is derived from an EMBL/GenBank/DDBJ whole genome shotgun (WGS) entry which is preliminary data.</text>
</comment>
<evidence type="ECO:0000313" key="2">
    <source>
        <dbReference type="EMBL" id="KAH9309367.1"/>
    </source>
</evidence>
<evidence type="ECO:0000256" key="1">
    <source>
        <dbReference type="SAM" id="MobiDB-lite"/>
    </source>
</evidence>
<organism evidence="2 3">
    <name type="scientific">Taxus chinensis</name>
    <name type="common">Chinese yew</name>
    <name type="synonym">Taxus wallichiana var. chinensis</name>
    <dbReference type="NCBI Taxonomy" id="29808"/>
    <lineage>
        <taxon>Eukaryota</taxon>
        <taxon>Viridiplantae</taxon>
        <taxon>Streptophyta</taxon>
        <taxon>Embryophyta</taxon>
        <taxon>Tracheophyta</taxon>
        <taxon>Spermatophyta</taxon>
        <taxon>Pinopsida</taxon>
        <taxon>Pinidae</taxon>
        <taxon>Conifers II</taxon>
        <taxon>Cupressales</taxon>
        <taxon>Taxaceae</taxon>
        <taxon>Taxus</taxon>
    </lineage>
</organism>
<reference evidence="2 3" key="1">
    <citation type="journal article" date="2021" name="Nat. Plants">
        <title>The Taxus genome provides insights into paclitaxel biosynthesis.</title>
        <authorList>
            <person name="Xiong X."/>
            <person name="Gou J."/>
            <person name="Liao Q."/>
            <person name="Li Y."/>
            <person name="Zhou Q."/>
            <person name="Bi G."/>
            <person name="Li C."/>
            <person name="Du R."/>
            <person name="Wang X."/>
            <person name="Sun T."/>
            <person name="Guo L."/>
            <person name="Liang H."/>
            <person name="Lu P."/>
            <person name="Wu Y."/>
            <person name="Zhang Z."/>
            <person name="Ro D.K."/>
            <person name="Shang Y."/>
            <person name="Huang S."/>
            <person name="Yan J."/>
        </authorList>
    </citation>
    <scope>NUCLEOTIDE SEQUENCE [LARGE SCALE GENOMIC DNA]</scope>
    <source>
        <strain evidence="2">Ta-2019</strain>
    </source>
</reference>
<feature type="region of interest" description="Disordered" evidence="1">
    <location>
        <begin position="1"/>
        <end position="58"/>
    </location>
</feature>
<sequence length="58" mass="6828">WSETVGQQRDARKQSEEDQHRHNRPARDTETSRHPRQARQNTRSRSGPSPAQTPQPWL</sequence>
<dbReference type="Proteomes" id="UP000824469">
    <property type="component" value="Unassembled WGS sequence"/>
</dbReference>
<accession>A0AA38L5G7</accession>
<name>A0AA38L5G7_TAXCH</name>
<proteinExistence type="predicted"/>
<feature type="non-terminal residue" evidence="2">
    <location>
        <position position="1"/>
    </location>
</feature>
<dbReference type="EMBL" id="JAHRHJ020000007">
    <property type="protein sequence ID" value="KAH9309367.1"/>
    <property type="molecule type" value="Genomic_DNA"/>
</dbReference>
<feature type="compositionally biased region" description="Basic and acidic residues" evidence="1">
    <location>
        <begin position="9"/>
        <end position="33"/>
    </location>
</feature>
<gene>
    <name evidence="2" type="ORF">KI387_037278</name>
</gene>
<feature type="compositionally biased region" description="Polar residues" evidence="1">
    <location>
        <begin position="38"/>
        <end position="50"/>
    </location>
</feature>
<dbReference type="AlphaFoldDB" id="A0AA38L5G7"/>
<feature type="non-terminal residue" evidence="2">
    <location>
        <position position="58"/>
    </location>
</feature>
<keyword evidence="3" id="KW-1185">Reference proteome</keyword>
<protein>
    <submittedName>
        <fullName evidence="2">Uncharacterized protein</fullName>
    </submittedName>
</protein>
<evidence type="ECO:0000313" key="3">
    <source>
        <dbReference type="Proteomes" id="UP000824469"/>
    </source>
</evidence>